<feature type="transmembrane region" description="Helical" evidence="1">
    <location>
        <begin position="99"/>
        <end position="119"/>
    </location>
</feature>
<organism evidence="3">
    <name type="scientific">Streptomyces sp. R33</name>
    <dbReference type="NCBI Taxonomy" id="3238629"/>
    <lineage>
        <taxon>Bacteria</taxon>
        <taxon>Bacillati</taxon>
        <taxon>Actinomycetota</taxon>
        <taxon>Actinomycetes</taxon>
        <taxon>Kitasatosporales</taxon>
        <taxon>Streptomycetaceae</taxon>
        <taxon>Streptomyces</taxon>
    </lineage>
</organism>
<dbReference type="NCBIfam" id="NF042915">
    <property type="entry name" value="MAB_1171c_fam"/>
    <property type="match status" value="1"/>
</dbReference>
<proteinExistence type="predicted"/>
<keyword evidence="1" id="KW-1133">Transmembrane helix</keyword>
<evidence type="ECO:0000256" key="1">
    <source>
        <dbReference type="SAM" id="Phobius"/>
    </source>
</evidence>
<protein>
    <submittedName>
        <fullName evidence="3">MAB_1171c family putative transporter</fullName>
    </submittedName>
</protein>
<dbReference type="InterPro" id="IPR046675">
    <property type="entry name" value="DUF6545"/>
</dbReference>
<dbReference type="EMBL" id="CP165727">
    <property type="protein sequence ID" value="XDV62893.1"/>
    <property type="molecule type" value="Genomic_DNA"/>
</dbReference>
<feature type="transmembrane region" description="Helical" evidence="1">
    <location>
        <begin position="139"/>
        <end position="162"/>
    </location>
</feature>
<gene>
    <name evidence="3" type="ORF">AB5J51_08065</name>
</gene>
<feature type="transmembrane region" description="Helical" evidence="1">
    <location>
        <begin position="31"/>
        <end position="49"/>
    </location>
</feature>
<feature type="transmembrane region" description="Helical" evidence="1">
    <location>
        <begin position="222"/>
        <end position="241"/>
    </location>
</feature>
<feature type="transmembrane region" description="Helical" evidence="1">
    <location>
        <begin position="174"/>
        <end position="192"/>
    </location>
</feature>
<feature type="transmembrane region" description="Helical" evidence="1">
    <location>
        <begin position="69"/>
        <end position="87"/>
    </location>
</feature>
<keyword evidence="1" id="KW-0472">Membrane</keyword>
<dbReference type="AlphaFoldDB" id="A0AB39XYF4"/>
<sequence length="391" mass="42553">MKHLEIAVLIMLWAVTVWRAPSAVRTVKQRALWMAFAALALSMTLRLPGLMHALDDRAGVNNLSTLVKHWLGVIAAGAVVDFVVAIARPETGSGRRLRARHYVALTAMTAMAVLFVFFVPRPHEMTEFFEESAGNGWATAYYLVFVTYLGIAMATATWLFWGSARHASARWLRTGVRLMGIGTAVGVLYTLVRSGYLTSRLVGLTDSTGDIAVEDATDALKYVAIGFILVGSSIPAFGVAWRTVQDGRHHRQLQPLWQDLTAVTPDIVLKAGLLRSPRLRLYRRVIEIRDAALALDAYADGGVRERAQRAARRAGFDPATSPAAEALWMRAAREGKARGALPAGSTQEPGSVGIDDLDFATEVARLIQLARVYHSPVADAFLSTTSKEATA</sequence>
<keyword evidence="1" id="KW-0812">Transmembrane</keyword>
<evidence type="ECO:0000259" key="2">
    <source>
        <dbReference type="Pfam" id="PF20182"/>
    </source>
</evidence>
<dbReference type="RefSeq" id="WP_136225096.1">
    <property type="nucleotide sequence ID" value="NZ_CP165727.1"/>
</dbReference>
<accession>A0AB39XYF4</accession>
<evidence type="ECO:0000313" key="3">
    <source>
        <dbReference type="EMBL" id="XDV62893.1"/>
    </source>
</evidence>
<dbReference type="InterPro" id="IPR050039">
    <property type="entry name" value="MAB_1171c-like"/>
</dbReference>
<reference evidence="3" key="1">
    <citation type="submission" date="2024-08" db="EMBL/GenBank/DDBJ databases">
        <authorList>
            <person name="Yu S.T."/>
        </authorList>
    </citation>
    <scope>NUCLEOTIDE SEQUENCE</scope>
    <source>
        <strain evidence="3">R33</strain>
    </source>
</reference>
<name>A0AB39XYF4_9ACTN</name>
<dbReference type="Pfam" id="PF20182">
    <property type="entry name" value="DUF6545"/>
    <property type="match status" value="1"/>
</dbReference>
<feature type="domain" description="DUF6545" evidence="2">
    <location>
        <begin position="245"/>
        <end position="375"/>
    </location>
</feature>